<dbReference type="EMBL" id="CAUYUJ010003236">
    <property type="protein sequence ID" value="CAK0804462.1"/>
    <property type="molecule type" value="Genomic_DNA"/>
</dbReference>
<comment type="caution">
    <text evidence="2">The sequence shown here is derived from an EMBL/GenBank/DDBJ whole genome shotgun (WGS) entry which is preliminary data.</text>
</comment>
<feature type="region of interest" description="Disordered" evidence="1">
    <location>
        <begin position="280"/>
        <end position="306"/>
    </location>
</feature>
<feature type="compositionally biased region" description="Polar residues" evidence="1">
    <location>
        <begin position="280"/>
        <end position="294"/>
    </location>
</feature>
<evidence type="ECO:0000313" key="2">
    <source>
        <dbReference type="EMBL" id="CAK0804462.1"/>
    </source>
</evidence>
<gene>
    <name evidence="2" type="ORF">PCOR1329_LOCUS11256</name>
</gene>
<feature type="non-terminal residue" evidence="2">
    <location>
        <position position="306"/>
    </location>
</feature>
<feature type="non-terminal residue" evidence="2">
    <location>
        <position position="1"/>
    </location>
</feature>
<evidence type="ECO:0000256" key="1">
    <source>
        <dbReference type="SAM" id="MobiDB-lite"/>
    </source>
</evidence>
<proteinExistence type="predicted"/>
<dbReference type="Proteomes" id="UP001189429">
    <property type="component" value="Unassembled WGS sequence"/>
</dbReference>
<keyword evidence="3" id="KW-1185">Reference proteome</keyword>
<reference evidence="2" key="1">
    <citation type="submission" date="2023-10" db="EMBL/GenBank/DDBJ databases">
        <authorList>
            <person name="Chen Y."/>
            <person name="Shah S."/>
            <person name="Dougan E. K."/>
            <person name="Thang M."/>
            <person name="Chan C."/>
        </authorList>
    </citation>
    <scope>NUCLEOTIDE SEQUENCE [LARGE SCALE GENOMIC DNA]</scope>
</reference>
<feature type="compositionally biased region" description="Basic and acidic residues" evidence="1">
    <location>
        <begin position="1"/>
        <end position="10"/>
    </location>
</feature>
<evidence type="ECO:0000313" key="3">
    <source>
        <dbReference type="Proteomes" id="UP001189429"/>
    </source>
</evidence>
<sequence length="306" mass="34013">IEQTSREQKVIKQKKFKRASSAGPARRLTPLKEADAEDPGSFASGSEIQDWQKANPMLDEILDTEGMSEHELQLFHEGALRLEPAKENTDDCPHPPWAQWSRANGHATYKFCGRCNTRIAYHKKTEEEKAEAAVRRMAKAKSAQVRKEVKQMVEQQVKRYEGPRAGISVDATSKAPANLYVYPKNGYVPIKAAPTVDPYGHISSVPPPATAIPAKPPPGTRPLNQLEVMQAISDMTHTVQQQRWKNERNFQSMSEMINHPALTDSDMERLACTMIRVMQRVSQGDTPSSGSGATQVPEEPEDLDGG</sequence>
<protein>
    <submittedName>
        <fullName evidence="2">Uncharacterized protein</fullName>
    </submittedName>
</protein>
<organism evidence="2 3">
    <name type="scientific">Prorocentrum cordatum</name>
    <dbReference type="NCBI Taxonomy" id="2364126"/>
    <lineage>
        <taxon>Eukaryota</taxon>
        <taxon>Sar</taxon>
        <taxon>Alveolata</taxon>
        <taxon>Dinophyceae</taxon>
        <taxon>Prorocentrales</taxon>
        <taxon>Prorocentraceae</taxon>
        <taxon>Prorocentrum</taxon>
    </lineage>
</organism>
<name>A0ABN9QI34_9DINO</name>
<feature type="region of interest" description="Disordered" evidence="1">
    <location>
        <begin position="1"/>
        <end position="48"/>
    </location>
</feature>
<accession>A0ABN9QI34</accession>